<proteinExistence type="inferred from homology"/>
<comment type="subcellular location">
    <subcellularLocation>
        <location evidence="1">Endoplasmic reticulum</location>
    </subcellularLocation>
</comment>
<dbReference type="Gene3D" id="3.30.1360.30">
    <property type="entry name" value="GAD-like domain"/>
    <property type="match status" value="1"/>
</dbReference>
<dbReference type="GO" id="GO:0005975">
    <property type="term" value="P:carbohydrate metabolic process"/>
    <property type="evidence" value="ECO:0007669"/>
    <property type="project" value="InterPro"/>
</dbReference>
<comment type="function">
    <text evidence="10">Involved in the endoplasmic reticulum-associated degradation (ERAD) pathway that targets misfolded glycoproteins for degradation in an N-glycan-dependent manner. May initiate ERAD by promoting the first mannose trimming step of ERAD substrates, from Man9GlcNAc2 to Man8GlcNAc2. Seems to recognize and bind to exposed hydrophobic regions in target proteins.</text>
</comment>
<keyword evidence="3" id="KW-0436">Ligase</keyword>
<keyword evidence="13" id="KW-0326">Glycosidase</keyword>
<feature type="active site" evidence="11">
    <location>
        <position position="357"/>
    </location>
</feature>
<keyword evidence="12" id="KW-0106">Calcium</keyword>
<keyword evidence="9" id="KW-0325">Glycoprotein</keyword>
<dbReference type="NCBIfam" id="NF001750">
    <property type="entry name" value="PRK00476.1"/>
    <property type="match status" value="1"/>
</dbReference>
<dbReference type="Pfam" id="PF01532">
    <property type="entry name" value="Glyco_hydro_47"/>
    <property type="match status" value="1"/>
</dbReference>
<dbReference type="GO" id="GO:0004571">
    <property type="term" value="F:mannosyl-oligosaccharide 1,2-alpha-mannosidase activity"/>
    <property type="evidence" value="ECO:0007669"/>
    <property type="project" value="InterPro"/>
</dbReference>
<name>A0A2A2KQB1_9BILA</name>
<feature type="domain" description="Aminoacyl-transfer RNA synthetases class-II family profile" evidence="15">
    <location>
        <begin position="961"/>
        <end position="1366"/>
    </location>
</feature>
<evidence type="ECO:0000256" key="14">
    <source>
        <dbReference type="SAM" id="MobiDB-lite"/>
    </source>
</evidence>
<dbReference type="GO" id="GO:1904154">
    <property type="term" value="P:positive regulation of retrograde protein transport, ER to cytosol"/>
    <property type="evidence" value="ECO:0007669"/>
    <property type="project" value="UniProtKB-ARBA"/>
</dbReference>
<dbReference type="GO" id="GO:0003676">
    <property type="term" value="F:nucleic acid binding"/>
    <property type="evidence" value="ECO:0007669"/>
    <property type="project" value="InterPro"/>
</dbReference>
<dbReference type="Gene3D" id="2.40.50.140">
    <property type="entry name" value="Nucleic acid-binding proteins"/>
    <property type="match status" value="1"/>
</dbReference>
<accession>A0A2A2KQB1</accession>
<dbReference type="InterPro" id="IPR004365">
    <property type="entry name" value="NA-bd_OB_tRNA"/>
</dbReference>
<evidence type="ECO:0000256" key="5">
    <source>
        <dbReference type="ARBA" id="ARBA00022824"/>
    </source>
</evidence>
<dbReference type="Gene3D" id="3.30.930.10">
    <property type="entry name" value="Bira Bifunctional Protein, Domain 2"/>
    <property type="match status" value="1"/>
</dbReference>
<feature type="active site" description="Proton donor" evidence="11">
    <location>
        <position position="101"/>
    </location>
</feature>
<keyword evidence="5" id="KW-0256">Endoplasmic reticulum</keyword>
<keyword evidence="7" id="KW-0648">Protein biosynthesis</keyword>
<evidence type="ECO:0000256" key="12">
    <source>
        <dbReference type="PIRSR" id="PIRSR601382-2"/>
    </source>
</evidence>
<dbReference type="InterPro" id="IPR001382">
    <property type="entry name" value="Glyco_hydro_47"/>
</dbReference>
<dbReference type="Gene3D" id="1.50.10.10">
    <property type="match status" value="1"/>
</dbReference>
<keyword evidence="4" id="KW-0547">Nucleotide-binding</keyword>
<dbReference type="InterPro" id="IPR012340">
    <property type="entry name" value="NA-bd_OB-fold"/>
</dbReference>
<dbReference type="InterPro" id="IPR012341">
    <property type="entry name" value="6hp_glycosidase-like_sf"/>
</dbReference>
<dbReference type="InterPro" id="IPR047089">
    <property type="entry name" value="Asp-tRNA-ligase_1_N"/>
</dbReference>
<dbReference type="GO" id="GO:0005509">
    <property type="term" value="F:calcium ion binding"/>
    <property type="evidence" value="ECO:0007669"/>
    <property type="project" value="InterPro"/>
</dbReference>
<protein>
    <recommendedName>
        <fullName evidence="13">alpha-1,2-Mannosidase</fullName>
        <ecNumber evidence="13">3.2.1.-</ecNumber>
    </recommendedName>
</protein>
<dbReference type="PANTHER" id="PTHR45679">
    <property type="entry name" value="ER DEGRADATION-ENHANCING ALPHA-MANNOSIDASE-LIKE PROTEIN 2"/>
    <property type="match status" value="1"/>
</dbReference>
<keyword evidence="6" id="KW-0067">ATP-binding</keyword>
<feature type="compositionally biased region" description="Basic residues" evidence="14">
    <location>
        <begin position="563"/>
        <end position="585"/>
    </location>
</feature>
<dbReference type="GO" id="GO:0006418">
    <property type="term" value="P:tRNA aminoacylation for protein translation"/>
    <property type="evidence" value="ECO:0007669"/>
    <property type="project" value="InterPro"/>
</dbReference>
<dbReference type="HAMAP" id="MF_00044">
    <property type="entry name" value="Asp_tRNA_synth_type1"/>
    <property type="match status" value="1"/>
</dbReference>
<dbReference type="Proteomes" id="UP000218231">
    <property type="component" value="Unassembled WGS sequence"/>
</dbReference>
<evidence type="ECO:0000256" key="9">
    <source>
        <dbReference type="ARBA" id="ARBA00023180"/>
    </source>
</evidence>
<evidence type="ECO:0000256" key="3">
    <source>
        <dbReference type="ARBA" id="ARBA00022598"/>
    </source>
</evidence>
<dbReference type="PRINTS" id="PR00747">
    <property type="entry name" value="GLYHDRLASE47"/>
</dbReference>
<evidence type="ECO:0000256" key="6">
    <source>
        <dbReference type="ARBA" id="ARBA00022840"/>
    </source>
</evidence>
<evidence type="ECO:0000256" key="11">
    <source>
        <dbReference type="PIRSR" id="PIRSR601382-1"/>
    </source>
</evidence>
<gene>
    <name evidence="16" type="ORF">WR25_18866</name>
</gene>
<dbReference type="InterPro" id="IPR045864">
    <property type="entry name" value="aa-tRNA-synth_II/BPL/LPL"/>
</dbReference>
<dbReference type="InterPro" id="IPR006195">
    <property type="entry name" value="aa-tRNA-synth_II"/>
</dbReference>
<dbReference type="SUPFAM" id="SSF50249">
    <property type="entry name" value="Nucleic acid-binding proteins"/>
    <property type="match status" value="1"/>
</dbReference>
<evidence type="ECO:0000256" key="8">
    <source>
        <dbReference type="ARBA" id="ARBA00023146"/>
    </source>
</evidence>
<dbReference type="InterPro" id="IPR004524">
    <property type="entry name" value="Asp-tRNA-ligase_1"/>
</dbReference>
<evidence type="ECO:0000256" key="7">
    <source>
        <dbReference type="ARBA" id="ARBA00022917"/>
    </source>
</evidence>
<evidence type="ECO:0000256" key="10">
    <source>
        <dbReference type="ARBA" id="ARBA00054385"/>
    </source>
</evidence>
<keyword evidence="8" id="KW-0030">Aminoacyl-tRNA synthetase</keyword>
<evidence type="ECO:0000313" key="16">
    <source>
        <dbReference type="EMBL" id="PAV76078.1"/>
    </source>
</evidence>
<dbReference type="PANTHER" id="PTHR45679:SF6">
    <property type="entry name" value="ER DEGRADATION-ENHANCING ALPHA-MANNOSIDASE-LIKE PROTEIN 2"/>
    <property type="match status" value="1"/>
</dbReference>
<dbReference type="OrthoDB" id="8118055at2759"/>
<comment type="caution">
    <text evidence="16">The sequence shown here is derived from an EMBL/GenBank/DDBJ whole genome shotgun (WGS) entry which is preliminary data.</text>
</comment>
<sequence length="1420" mass="161943">PHAMGSISVHMADDDVDRYREKVRRMFYHAYNGYLNYAFPLDELKPISCKGQDTWGSFSLSLIDALDTLLVMGNTTEFSRAAKLVLESVRTDANVNVSVFETNIRVVGGLISAHMLLSRVPGEKLDPHWPCSGPLLQLAQDMADRLLPAFNTKTGMPFGTVNLRYGVHRGETPVTCTAGVGTFIVEFGSLSRLTGNPEYERLALRALDALWATRSPIGLVGNHINVNTGQWTAVDAGIGAGIDSYFEYLVKGAYLFQRPHLMAQFNKYVHAVNTHVRKEDWFYWVNMHKASTTMPVYQSLEAFWPGLLTMVGDVEDAARIMLQYSHVIRQFGFPPEFFNVQNLETIDKRAAFPLRPEMAESLMYLYRATEDPIFLQLGAQMVDAIEHSARTPCGYATVNNVNDHSQEDRMESFFLAETTKYLYLLFDPENFIHNDGSQYKTIETKHGECVYESGGYIFNTEAHPVDPGIIRCCSTAKKEHDLLKKWEDNLDISDIFGPKMKSYKLQVDEKLQGQLKEDEKKFIEKHDFGREDIEFEIDPEFKKQADELKRQKELKIVEFMKKNGPKSGKRGRKRPKKLNPSKERKIKKVQVEIERKVDEAKKLEPFEKLFQQAAKIDKDHQDQGKPSKIFEQVQQIVGSIVQEITPSIYEKLAQMNEELLASVVVKRSVVEAISVVYARCKNCCHLLDQVGFSVAYRIMQHYLHQNYFYPKRQTSFVRSPACFLEDEPRIEDHYLNIKPEIDTSQLAEDDAIHEEACHFLPTFSPGSFEFSDVSHLAFRLLLAPPRPFDTKFLGDKLVNHRRTNYGLFYPIINATTEIKGSGVSTYTTRTHTCGELRKKNVGERVKVVGWLARRRMDRFIVLRDAYGIVQARIPDDFKFGESSVKDLPYETVLEVEGQVMDRGKDANSQMETGEIEIEIDKLRILNKAIKLPMRPNLNASNQTRMKYRYVDLRSDYMQRTLRLRSQVVHSMRKFLVEQRKFVDVETPTLFRRTPGGAAEFLVPAPPPNQGLCYSLPQSPQQFKQLLMVGGIDRYFQIARCYRDELSKGDRQLEFTQVDLELSFTTQEGVMKLVEELIYHSWPEELMNLRPQIPFPKLSFKEAMSKYGSDKPDMRFDWHIQDCELLAEPLRTLDPAAGNSSNFTVKLMVCRGAADSVNGPNIKEWKRLTENHSLVAPFTVYAGTKKNWMKGVDAANVKSLFEVAAEDAIILSWGNEENVTWTLGQLRNYVAEAKGIRMKREVTAHWIVDFPLFTKEDGKLASTHHPFTAPVNEHLSHLNSSDISVWNSITGQHYDLVMNGVELGGGSIRIHNSDLQRRVLDILREPTEQLEHLLQALESGAPPHGGFALGLDRFISMLVGHGNPLVPVREVIAFPKSKEGRDLMCDAPAEPDEAQLERYAIKFTKTNEAEDIAKEVVETLT</sequence>
<comment type="cofactor">
    <cofactor evidence="12">
        <name>Ca(2+)</name>
        <dbReference type="ChEBI" id="CHEBI:29108"/>
    </cofactor>
</comment>
<feature type="active site" description="Proton donor" evidence="11">
    <location>
        <position position="336"/>
    </location>
</feature>
<dbReference type="GO" id="GO:1904380">
    <property type="term" value="P:endoplasmic reticulum mannose trimming"/>
    <property type="evidence" value="ECO:0007669"/>
    <property type="project" value="InterPro"/>
</dbReference>
<dbReference type="PROSITE" id="PS50862">
    <property type="entry name" value="AA_TRNA_LIGASE_II"/>
    <property type="match status" value="1"/>
</dbReference>
<evidence type="ECO:0000313" key="17">
    <source>
        <dbReference type="Proteomes" id="UP000218231"/>
    </source>
</evidence>
<dbReference type="InterPro" id="IPR044674">
    <property type="entry name" value="EDEM1/2/3"/>
</dbReference>
<dbReference type="STRING" id="2018661.A0A2A2KQB1"/>
<evidence type="ECO:0000256" key="13">
    <source>
        <dbReference type="RuleBase" id="RU361193"/>
    </source>
</evidence>
<dbReference type="FunFam" id="1.50.10.10:FF:000015">
    <property type="entry name" value="alpha-1,2-Mannosidase"/>
    <property type="match status" value="1"/>
</dbReference>
<dbReference type="NCBIfam" id="TIGR00459">
    <property type="entry name" value="aspS_bact"/>
    <property type="match status" value="1"/>
</dbReference>
<dbReference type="InterPro" id="IPR004115">
    <property type="entry name" value="GAD-like_sf"/>
</dbReference>
<feature type="active site" evidence="11">
    <location>
        <position position="243"/>
    </location>
</feature>
<reference evidence="16 17" key="1">
    <citation type="journal article" date="2017" name="Curr. Biol.">
        <title>Genome architecture and evolution of a unichromosomal asexual nematode.</title>
        <authorList>
            <person name="Fradin H."/>
            <person name="Zegar C."/>
            <person name="Gutwein M."/>
            <person name="Lucas J."/>
            <person name="Kovtun M."/>
            <person name="Corcoran D."/>
            <person name="Baugh L.R."/>
            <person name="Kiontke K."/>
            <person name="Gunsalus K."/>
            <person name="Fitch D.H."/>
            <person name="Piano F."/>
        </authorList>
    </citation>
    <scope>NUCLEOTIDE SEQUENCE [LARGE SCALE GENOMIC DNA]</scope>
    <source>
        <strain evidence="16">PF1309</strain>
    </source>
</reference>
<dbReference type="EC" id="3.2.1.-" evidence="13"/>
<evidence type="ECO:0000256" key="4">
    <source>
        <dbReference type="ARBA" id="ARBA00022741"/>
    </source>
</evidence>
<keyword evidence="12" id="KW-0479">Metal-binding</keyword>
<dbReference type="InterPro" id="IPR004364">
    <property type="entry name" value="Aa-tRNA-synt_II"/>
</dbReference>
<comment type="similarity">
    <text evidence="2 13">Belongs to the glycosyl hydrolase 47 family.</text>
</comment>
<organism evidence="16 17">
    <name type="scientific">Diploscapter pachys</name>
    <dbReference type="NCBI Taxonomy" id="2018661"/>
    <lineage>
        <taxon>Eukaryota</taxon>
        <taxon>Metazoa</taxon>
        <taxon>Ecdysozoa</taxon>
        <taxon>Nematoda</taxon>
        <taxon>Chromadorea</taxon>
        <taxon>Rhabditida</taxon>
        <taxon>Rhabditina</taxon>
        <taxon>Rhabditomorpha</taxon>
        <taxon>Rhabditoidea</taxon>
        <taxon>Rhabditidae</taxon>
        <taxon>Diploscapter</taxon>
    </lineage>
</organism>
<evidence type="ECO:0000259" key="15">
    <source>
        <dbReference type="PROSITE" id="PS50862"/>
    </source>
</evidence>
<dbReference type="GO" id="GO:0044322">
    <property type="term" value="C:endoplasmic reticulum quality control compartment"/>
    <property type="evidence" value="ECO:0007669"/>
    <property type="project" value="GOC"/>
</dbReference>
<feature type="non-terminal residue" evidence="16">
    <location>
        <position position="1"/>
    </location>
</feature>
<dbReference type="EMBL" id="LIAE01007967">
    <property type="protein sequence ID" value="PAV76078.1"/>
    <property type="molecule type" value="Genomic_DNA"/>
</dbReference>
<feature type="binding site" evidence="12">
    <location>
        <position position="460"/>
    </location>
    <ligand>
        <name>Ca(2+)</name>
        <dbReference type="ChEBI" id="CHEBI:29108"/>
    </ligand>
</feature>
<dbReference type="InterPro" id="IPR036026">
    <property type="entry name" value="Seven-hairpin_glycosidases"/>
</dbReference>
<feature type="region of interest" description="Disordered" evidence="14">
    <location>
        <begin position="559"/>
        <end position="585"/>
    </location>
</feature>
<evidence type="ECO:0000256" key="1">
    <source>
        <dbReference type="ARBA" id="ARBA00004240"/>
    </source>
</evidence>
<dbReference type="GO" id="GO:0016020">
    <property type="term" value="C:membrane"/>
    <property type="evidence" value="ECO:0007669"/>
    <property type="project" value="InterPro"/>
</dbReference>
<dbReference type="CDD" id="cd04317">
    <property type="entry name" value="EcAspRS_like_N"/>
    <property type="match status" value="1"/>
</dbReference>
<dbReference type="SUPFAM" id="SSF55681">
    <property type="entry name" value="Class II aaRS and biotin synthetases"/>
    <property type="match status" value="1"/>
</dbReference>
<dbReference type="Pfam" id="PF00152">
    <property type="entry name" value="tRNA-synt_2"/>
    <property type="match status" value="1"/>
</dbReference>
<dbReference type="Pfam" id="PF01336">
    <property type="entry name" value="tRNA_anti-codon"/>
    <property type="match status" value="1"/>
</dbReference>
<dbReference type="GO" id="GO:0004812">
    <property type="term" value="F:aminoacyl-tRNA ligase activity"/>
    <property type="evidence" value="ECO:0007669"/>
    <property type="project" value="UniProtKB-KW"/>
</dbReference>
<dbReference type="GO" id="GO:0005524">
    <property type="term" value="F:ATP binding"/>
    <property type="evidence" value="ECO:0007669"/>
    <property type="project" value="UniProtKB-KW"/>
</dbReference>
<keyword evidence="13" id="KW-0378">Hydrolase</keyword>
<dbReference type="SUPFAM" id="SSF48225">
    <property type="entry name" value="Seven-hairpin glycosidases"/>
    <property type="match status" value="1"/>
</dbReference>
<evidence type="ECO:0000256" key="2">
    <source>
        <dbReference type="ARBA" id="ARBA00007658"/>
    </source>
</evidence>
<keyword evidence="17" id="KW-1185">Reference proteome</keyword>